<organism evidence="2">
    <name type="scientific">hydrothermal vent metagenome</name>
    <dbReference type="NCBI Taxonomy" id="652676"/>
    <lineage>
        <taxon>unclassified sequences</taxon>
        <taxon>metagenomes</taxon>
        <taxon>ecological metagenomes</taxon>
    </lineage>
</organism>
<evidence type="ECO:0000313" key="2">
    <source>
        <dbReference type="EMBL" id="VAX06533.1"/>
    </source>
</evidence>
<keyword evidence="1" id="KW-0472">Membrane</keyword>
<keyword evidence="1" id="KW-0812">Transmembrane</keyword>
<dbReference type="EMBL" id="UOFY01000008">
    <property type="protein sequence ID" value="VAX06533.1"/>
    <property type="molecule type" value="Genomic_DNA"/>
</dbReference>
<evidence type="ECO:0000256" key="1">
    <source>
        <dbReference type="SAM" id="Phobius"/>
    </source>
</evidence>
<name>A0A3B1B3K4_9ZZZZ</name>
<accession>A0A3B1B3K4</accession>
<reference evidence="2" key="1">
    <citation type="submission" date="2018-06" db="EMBL/GenBank/DDBJ databases">
        <authorList>
            <person name="Zhirakovskaya E."/>
        </authorList>
    </citation>
    <scope>NUCLEOTIDE SEQUENCE</scope>
</reference>
<feature type="transmembrane region" description="Helical" evidence="1">
    <location>
        <begin position="52"/>
        <end position="69"/>
    </location>
</feature>
<gene>
    <name evidence="2" type="ORF">MNBD_GAMMA25-1925</name>
</gene>
<dbReference type="AlphaFoldDB" id="A0A3B1B3K4"/>
<feature type="transmembrane region" description="Helical" evidence="1">
    <location>
        <begin position="24"/>
        <end position="46"/>
    </location>
</feature>
<sequence>MEKKDNIPLWVFLAFSSIQTRKGALILIWVCAVFSVLCVPVSWYPWREWIDWSWAGMMIAVTTWYWLALKWTDKNSAWE</sequence>
<keyword evidence="1" id="KW-1133">Transmembrane helix</keyword>
<proteinExistence type="predicted"/>
<protein>
    <submittedName>
        <fullName evidence="2">Uncharacterized protein</fullName>
    </submittedName>
</protein>